<gene>
    <name evidence="3" type="ORF">niasHT_032237</name>
</gene>
<sequence length="92" mass="10259">MLFAFVIAFVGFLLIVKSTPTVSRTNATTGSFHFQLDHTDQSLKVQKPEMDAHNRTDADQNNNSRTNTTNSSAIAGRNVYDRQQAKTDADLR</sequence>
<protein>
    <recommendedName>
        <fullName evidence="5">Secreted protein</fullName>
    </recommendedName>
</protein>
<reference evidence="3 4" key="1">
    <citation type="submission" date="2024-10" db="EMBL/GenBank/DDBJ databases">
        <authorList>
            <person name="Kim D."/>
        </authorList>
    </citation>
    <scope>NUCLEOTIDE SEQUENCE [LARGE SCALE GENOMIC DNA]</scope>
    <source>
        <strain evidence="3">BH-2024</strain>
    </source>
</reference>
<proteinExistence type="predicted"/>
<feature type="compositionally biased region" description="Basic and acidic residues" evidence="1">
    <location>
        <begin position="79"/>
        <end position="92"/>
    </location>
</feature>
<evidence type="ECO:0008006" key="5">
    <source>
        <dbReference type="Google" id="ProtNLM"/>
    </source>
</evidence>
<comment type="caution">
    <text evidence="3">The sequence shown here is derived from an EMBL/GenBank/DDBJ whole genome shotgun (WGS) entry which is preliminary data.</text>
</comment>
<dbReference type="AlphaFoldDB" id="A0ABD2HS25"/>
<accession>A0ABD2HS25</accession>
<organism evidence="3 4">
    <name type="scientific">Heterodera trifolii</name>
    <dbReference type="NCBI Taxonomy" id="157864"/>
    <lineage>
        <taxon>Eukaryota</taxon>
        <taxon>Metazoa</taxon>
        <taxon>Ecdysozoa</taxon>
        <taxon>Nematoda</taxon>
        <taxon>Chromadorea</taxon>
        <taxon>Rhabditida</taxon>
        <taxon>Tylenchina</taxon>
        <taxon>Tylenchomorpha</taxon>
        <taxon>Tylenchoidea</taxon>
        <taxon>Heteroderidae</taxon>
        <taxon>Heteroderinae</taxon>
        <taxon>Heterodera</taxon>
    </lineage>
</organism>
<keyword evidence="2" id="KW-0732">Signal</keyword>
<keyword evidence="4" id="KW-1185">Reference proteome</keyword>
<dbReference type="Proteomes" id="UP001620626">
    <property type="component" value="Unassembled WGS sequence"/>
</dbReference>
<evidence type="ECO:0000313" key="4">
    <source>
        <dbReference type="Proteomes" id="UP001620626"/>
    </source>
</evidence>
<feature type="chain" id="PRO_5044785338" description="Secreted protein" evidence="2">
    <location>
        <begin position="19"/>
        <end position="92"/>
    </location>
</feature>
<feature type="region of interest" description="Disordered" evidence="1">
    <location>
        <begin position="48"/>
        <end position="92"/>
    </location>
</feature>
<feature type="compositionally biased region" description="Basic and acidic residues" evidence="1">
    <location>
        <begin position="48"/>
        <end position="58"/>
    </location>
</feature>
<evidence type="ECO:0000256" key="1">
    <source>
        <dbReference type="SAM" id="MobiDB-lite"/>
    </source>
</evidence>
<dbReference type="EMBL" id="JBICBT010001381">
    <property type="protein sequence ID" value="KAL3070447.1"/>
    <property type="molecule type" value="Genomic_DNA"/>
</dbReference>
<name>A0ABD2HS25_9BILA</name>
<evidence type="ECO:0000313" key="3">
    <source>
        <dbReference type="EMBL" id="KAL3070447.1"/>
    </source>
</evidence>
<feature type="compositionally biased region" description="Low complexity" evidence="1">
    <location>
        <begin position="61"/>
        <end position="72"/>
    </location>
</feature>
<evidence type="ECO:0000256" key="2">
    <source>
        <dbReference type="SAM" id="SignalP"/>
    </source>
</evidence>
<feature type="signal peptide" evidence="2">
    <location>
        <begin position="1"/>
        <end position="18"/>
    </location>
</feature>